<gene>
    <name evidence="4" type="ORF">BN946_scf184969.g55</name>
</gene>
<feature type="domain" description="DUF6535" evidence="3">
    <location>
        <begin position="37"/>
        <end position="224"/>
    </location>
</feature>
<keyword evidence="5" id="KW-1185">Reference proteome</keyword>
<evidence type="ECO:0000256" key="1">
    <source>
        <dbReference type="SAM" id="MobiDB-lite"/>
    </source>
</evidence>
<feature type="transmembrane region" description="Helical" evidence="2">
    <location>
        <begin position="199"/>
        <end position="223"/>
    </location>
</feature>
<feature type="region of interest" description="Disordered" evidence="1">
    <location>
        <begin position="489"/>
        <end position="523"/>
    </location>
</feature>
<feature type="transmembrane region" description="Helical" evidence="2">
    <location>
        <begin position="143"/>
        <end position="162"/>
    </location>
</feature>
<keyword evidence="2" id="KW-1133">Transmembrane helix</keyword>
<name>A0A060SZL7_PYCCI</name>
<dbReference type="Pfam" id="PF20153">
    <property type="entry name" value="DUF6535"/>
    <property type="match status" value="1"/>
</dbReference>
<protein>
    <recommendedName>
        <fullName evidence="3">DUF6535 domain-containing protein</fullName>
    </recommendedName>
</protein>
<reference evidence="4" key="1">
    <citation type="submission" date="2014-01" db="EMBL/GenBank/DDBJ databases">
        <title>The genome of the white-rot fungus Pycnoporus cinnabarinus: a basidiomycete model with a versatile arsenal for lignocellulosic biomass breakdown.</title>
        <authorList>
            <person name="Levasseur A."/>
            <person name="Lomascolo A."/>
            <person name="Ruiz-Duenas F.J."/>
            <person name="Uzan E."/>
            <person name="Piumi F."/>
            <person name="Kues U."/>
            <person name="Ram A.F.J."/>
            <person name="Murat C."/>
            <person name="Haon M."/>
            <person name="Benoit I."/>
            <person name="Arfi Y."/>
            <person name="Chevret D."/>
            <person name="Drula E."/>
            <person name="Kwon M.J."/>
            <person name="Gouret P."/>
            <person name="Lesage-Meessen L."/>
            <person name="Lombard V."/>
            <person name="Mariette J."/>
            <person name="Noirot C."/>
            <person name="Park J."/>
            <person name="Patyshakuliyeva A."/>
            <person name="Wieneger R.A.B."/>
            <person name="Wosten H.A.B."/>
            <person name="Martin F."/>
            <person name="Coutinho P.M."/>
            <person name="de Vries R."/>
            <person name="Martinez A.T."/>
            <person name="Klopp C."/>
            <person name="Pontarotti P."/>
            <person name="Henrissat B."/>
            <person name="Record E."/>
        </authorList>
    </citation>
    <scope>NUCLEOTIDE SEQUENCE [LARGE SCALE GENOMIC DNA]</scope>
    <source>
        <strain evidence="4">BRFM137</strain>
    </source>
</reference>
<dbReference type="STRING" id="5643.A0A060SZL7"/>
<feature type="compositionally biased region" description="Polar residues" evidence="1">
    <location>
        <begin position="498"/>
        <end position="512"/>
    </location>
</feature>
<comment type="caution">
    <text evidence="4">The sequence shown here is derived from an EMBL/GenBank/DDBJ whole genome shotgun (WGS) entry which is preliminary data.</text>
</comment>
<dbReference type="Proteomes" id="UP000029665">
    <property type="component" value="Unassembled WGS sequence"/>
</dbReference>
<keyword evidence="2" id="KW-0472">Membrane</keyword>
<accession>A0A060SZL7</accession>
<feature type="transmembrane region" description="Helical" evidence="2">
    <location>
        <begin position="229"/>
        <end position="254"/>
    </location>
</feature>
<dbReference type="EMBL" id="CCBP010000462">
    <property type="protein sequence ID" value="CDO77704.1"/>
    <property type="molecule type" value="Genomic_DNA"/>
</dbReference>
<sequence>MDNADVNFRTFDPHTNIVEQLQSRCFLYSPEEKEKAWLDAAHLVKTYSDEMIERWSAEIDTYLVFAGLFSAVLTTFSVQSYPLLQPPDPDPAVMILSQISQQLGNLADHSSRMNSSQPASSDSPSAAQAAPQEVPQAFVWLNILWFASLVVSLSSAFLGIMVKQWLNEFKSGLSGKSREVARLRQYRLNNLVKWRVEHFVNAISVLLQFALIMFLVGLVILLWTLHTEVASVATILTALFIVFIIIITVLPVVVPGCSYLSPQTLGLYASWALDAVQRCVASFRTTMHYTCKRVRSTLRTAPCPPSPLSPAGHMYGRDSLAHTNGVRTSNILTWRGRELSYVQKEVADGRLDVDLLNTAYDVSLAPEALAAAAVALTDSDPINVTRWLNGMQQSHTRHFGTARPKLHSAELYSTGLAGILWSNVLLCWRASPETIESMPIGVRHQWEGMLLDEVLMCLSGHQKMHSSQADWAMGVLCALALRPVPQDWPRPLWPDQPDGTSVTMGTTLTQSGSPRAPAPPAPSAHLDPWSILALLDGYSHRNRAENDKQHHAISHSTLRLGEFQTAIVGLEHPVDRDYTPFPSKLPLLASATSRTGPQGFQRTRSRFGTIFAWASSQSADPRPRGTYPANYEDIRILIRHALRYLELTLRSRIRNPESVKIAPEAPSPDSVLDVTLPPLPPPGRRVICLPNGQRLHLQPRTPCKYRDLGGSLMYHATVLFPLMSDSFIDTVTKFAHILHADGSASRLQRDLIAVSGFGSECLDRLASMREQVAQELRSGTFNHIAMDDSGPDVGQ</sequence>
<keyword evidence="2" id="KW-0812">Transmembrane</keyword>
<proteinExistence type="predicted"/>
<evidence type="ECO:0000259" key="3">
    <source>
        <dbReference type="Pfam" id="PF20153"/>
    </source>
</evidence>
<evidence type="ECO:0000256" key="2">
    <source>
        <dbReference type="SAM" id="Phobius"/>
    </source>
</evidence>
<dbReference type="AlphaFoldDB" id="A0A060SZL7"/>
<dbReference type="InterPro" id="IPR045338">
    <property type="entry name" value="DUF6535"/>
</dbReference>
<organism evidence="4 5">
    <name type="scientific">Pycnoporus cinnabarinus</name>
    <name type="common">Cinnabar-red polypore</name>
    <name type="synonym">Trametes cinnabarina</name>
    <dbReference type="NCBI Taxonomy" id="5643"/>
    <lineage>
        <taxon>Eukaryota</taxon>
        <taxon>Fungi</taxon>
        <taxon>Dikarya</taxon>
        <taxon>Basidiomycota</taxon>
        <taxon>Agaricomycotina</taxon>
        <taxon>Agaricomycetes</taxon>
        <taxon>Polyporales</taxon>
        <taxon>Polyporaceae</taxon>
        <taxon>Trametes</taxon>
    </lineage>
</organism>
<dbReference type="OrthoDB" id="3185525at2759"/>
<evidence type="ECO:0000313" key="4">
    <source>
        <dbReference type="EMBL" id="CDO77704.1"/>
    </source>
</evidence>
<evidence type="ECO:0000313" key="5">
    <source>
        <dbReference type="Proteomes" id="UP000029665"/>
    </source>
</evidence>
<dbReference type="HOGENOM" id="CLU_353408_0_0_1"/>